<dbReference type="UniPathway" id="UPA00326"/>
<evidence type="ECO:0000256" key="8">
    <source>
        <dbReference type="PROSITE-ProRule" id="PRU00492"/>
    </source>
</evidence>
<dbReference type="NCBIfam" id="TIGR02506">
    <property type="entry name" value="NrdE_NrdA"/>
    <property type="match status" value="1"/>
</dbReference>
<accession>A0A346FHZ7</accession>
<evidence type="ECO:0000256" key="5">
    <source>
        <dbReference type="ARBA" id="ARBA00022840"/>
    </source>
</evidence>
<evidence type="ECO:0000256" key="6">
    <source>
        <dbReference type="ARBA" id="ARBA00023002"/>
    </source>
</evidence>
<comment type="function">
    <text evidence="9">Provides the precursors necessary for DNA synthesis. Catalyzes the biosynthesis of deoxyribonucleotides from the corresponding ribonucleotides.</text>
</comment>
<evidence type="ECO:0000259" key="10">
    <source>
        <dbReference type="PROSITE" id="PS51161"/>
    </source>
</evidence>
<keyword evidence="4 8" id="KW-0547">Nucleotide-binding</keyword>
<dbReference type="EMBL" id="MH426725">
    <property type="protein sequence ID" value="AXN57427.1"/>
    <property type="molecule type" value="Genomic_DNA"/>
</dbReference>
<dbReference type="EC" id="1.17.4.1" evidence="2 9"/>
<dbReference type="GO" id="GO:0004748">
    <property type="term" value="F:ribonucleoside-diphosphate reductase activity, thioredoxin disulfide as acceptor"/>
    <property type="evidence" value="ECO:0007669"/>
    <property type="project" value="UniProtKB-EC"/>
</dbReference>
<evidence type="ECO:0000256" key="9">
    <source>
        <dbReference type="RuleBase" id="RU003410"/>
    </source>
</evidence>
<dbReference type="PANTHER" id="PTHR11573:SF6">
    <property type="entry name" value="RIBONUCLEOSIDE-DIPHOSPHATE REDUCTASE LARGE SUBUNIT"/>
    <property type="match status" value="1"/>
</dbReference>
<dbReference type="Proteomes" id="UP000257815">
    <property type="component" value="Segment"/>
</dbReference>
<dbReference type="InterPro" id="IPR013509">
    <property type="entry name" value="RNR_lsu_N"/>
</dbReference>
<keyword evidence="3" id="KW-0021">Allosteric enzyme</keyword>
<keyword evidence="7 9" id="KW-0215">Deoxyribonucleotide synthesis</keyword>
<name>A0A346FHZ7_9CAUD</name>
<dbReference type="Pfam" id="PF02867">
    <property type="entry name" value="Ribonuc_red_lgC"/>
    <property type="match status" value="1"/>
</dbReference>
<dbReference type="Gene3D" id="3.20.70.20">
    <property type="match status" value="1"/>
</dbReference>
<evidence type="ECO:0000313" key="11">
    <source>
        <dbReference type="EMBL" id="AXN57427.1"/>
    </source>
</evidence>
<dbReference type="GO" id="GO:0009263">
    <property type="term" value="P:deoxyribonucleotide biosynthetic process"/>
    <property type="evidence" value="ECO:0007669"/>
    <property type="project" value="UniProtKB-KW"/>
</dbReference>
<dbReference type="SUPFAM" id="SSF48168">
    <property type="entry name" value="R1 subunit of ribonucleotide reductase, N-terminal domain"/>
    <property type="match status" value="1"/>
</dbReference>
<reference evidence="12" key="1">
    <citation type="submission" date="2018-06" db="EMBL/GenBank/DDBJ databases">
        <authorList>
            <person name="Sharma R."/>
            <person name="Ke K."/>
            <person name="Breakwell D.P."/>
            <person name="Hope S."/>
            <person name="Grose J.H."/>
        </authorList>
    </citation>
    <scope>NUCLEOTIDE SEQUENCE [LARGE SCALE GENOMIC DNA]</scope>
</reference>
<dbReference type="InterPro" id="IPR039718">
    <property type="entry name" value="Rrm1"/>
</dbReference>
<gene>
    <name evidence="11" type="ORF">SUNLIREN_127</name>
</gene>
<keyword evidence="5 8" id="KW-0067">ATP-binding</keyword>
<dbReference type="InterPro" id="IPR008926">
    <property type="entry name" value="RNR_R1-su_N"/>
</dbReference>
<dbReference type="InterPro" id="IPR013346">
    <property type="entry name" value="NrdE_NrdA_C"/>
</dbReference>
<comment type="similarity">
    <text evidence="1 9">Belongs to the ribonucleoside diphosphate reductase large chain family.</text>
</comment>
<feature type="domain" description="ATP-cone" evidence="10">
    <location>
        <begin position="3"/>
        <end position="88"/>
    </location>
</feature>
<dbReference type="SUPFAM" id="SSF51998">
    <property type="entry name" value="PFL-like glycyl radical enzymes"/>
    <property type="match status" value="1"/>
</dbReference>
<sequence>MIRNVKKSDGTVQPFDPSRLNRWAEWAANYGVDWSEIAVDAVKRCHDGCTTSDLQWAMIEACIDRQTQAHANMAGRLLIGNVYKEAFGGFRKIPTLTDFYDKMRTLNLWEDMGYSESELDYLGLQINHYKDLNYGYAVVKQFRDKYAIKDALTKRVYESPQFMFMGMALAVMQNQPKDRRIQDVIKLYEYLSDLKINAPTPYLNGLRSKKSGYASCCVIKGDDTAESIGIAEHIAYTMTCKQAGIGILLQTRSKGDGVRNKTIVHQGKTPYFACINTAVKANKQQTRGGSATVGYTILDPEIDDLLRLNNPVTPPQKQLKFMDYQVGINESFLRRVDKDDEWMLVSFKDAPELHKRMYGSYELFEVEYDRVMRNPDIKKKMVSARKLSKVFLKNRYETGRVYPFFTDNMNTHTPFEDTIWNSNLCMEICLPTKAFKSMAELYNPSVKAEGEIALCFLSSIVAGRVKPEEYEEVAYYTLLMIDNVMDIMEYPYEALKKSAQYRRSVGVGITNLAHYLASNFTNYSSPKGKRLMHNLAELHSYSLHRASLRLAKERGVCEGMEVSKYRNGWTPLEDYSQEVDNIVDSTLQFDWLQLHKDIKANGGIRHSVLEAFMPNESSSLATNTTNGLYPVRELKMFKKSPQGSVFFLAPDSEVIGDVYQSAWDVPEKDMIECYAIFQKFTGQAISADFYMDYHKTGNKVSAKTALKSLIYAHRLGMKTQYYMNSRVGVGESSLKEMACEGCSL</sequence>
<dbReference type="Pfam" id="PF00317">
    <property type="entry name" value="Ribonuc_red_lgN"/>
    <property type="match status" value="1"/>
</dbReference>
<comment type="catalytic activity">
    <reaction evidence="9">
        <text>a 2'-deoxyribonucleoside 5'-diphosphate + [thioredoxin]-disulfide + H2O = a ribonucleoside 5'-diphosphate + [thioredoxin]-dithiol</text>
        <dbReference type="Rhea" id="RHEA:23252"/>
        <dbReference type="Rhea" id="RHEA-COMP:10698"/>
        <dbReference type="Rhea" id="RHEA-COMP:10700"/>
        <dbReference type="ChEBI" id="CHEBI:15377"/>
        <dbReference type="ChEBI" id="CHEBI:29950"/>
        <dbReference type="ChEBI" id="CHEBI:50058"/>
        <dbReference type="ChEBI" id="CHEBI:57930"/>
        <dbReference type="ChEBI" id="CHEBI:73316"/>
        <dbReference type="EC" id="1.17.4.1"/>
    </reaction>
</comment>
<dbReference type="InterPro" id="IPR005144">
    <property type="entry name" value="ATP-cone_dom"/>
</dbReference>
<dbReference type="PRINTS" id="PR01183">
    <property type="entry name" value="RIBORDTASEM1"/>
</dbReference>
<evidence type="ECO:0000256" key="4">
    <source>
        <dbReference type="ARBA" id="ARBA00022741"/>
    </source>
</evidence>
<dbReference type="PANTHER" id="PTHR11573">
    <property type="entry name" value="RIBONUCLEOSIDE-DIPHOSPHATE REDUCTASE LARGE CHAIN"/>
    <property type="match status" value="1"/>
</dbReference>
<organism evidence="11 12">
    <name type="scientific">Erwinia phage SunLIRen</name>
    <dbReference type="NCBI Taxonomy" id="2267654"/>
    <lineage>
        <taxon>Viruses</taxon>
        <taxon>Duplodnaviria</taxon>
        <taxon>Heunggongvirae</taxon>
        <taxon>Uroviricota</taxon>
        <taxon>Caudoviricetes</taxon>
        <taxon>Andersonviridae</taxon>
        <taxon>Ounavirinae</taxon>
        <taxon>Kolesnikvirus</taxon>
        <taxon>Kolesnikvirus Ea214</taxon>
    </lineage>
</organism>
<dbReference type="InterPro" id="IPR000788">
    <property type="entry name" value="RNR_lg_C"/>
</dbReference>
<evidence type="ECO:0000256" key="2">
    <source>
        <dbReference type="ARBA" id="ARBA00012274"/>
    </source>
</evidence>
<evidence type="ECO:0000256" key="1">
    <source>
        <dbReference type="ARBA" id="ARBA00010406"/>
    </source>
</evidence>
<protein>
    <recommendedName>
        <fullName evidence="2 9">Ribonucleoside-diphosphate reductase</fullName>
        <ecNumber evidence="2 9">1.17.4.1</ecNumber>
    </recommendedName>
</protein>
<keyword evidence="6 9" id="KW-0560">Oxidoreductase</keyword>
<dbReference type="PROSITE" id="PS51161">
    <property type="entry name" value="ATP_CONE"/>
    <property type="match status" value="1"/>
</dbReference>
<evidence type="ECO:0000256" key="3">
    <source>
        <dbReference type="ARBA" id="ARBA00022533"/>
    </source>
</evidence>
<dbReference type="GO" id="GO:0005524">
    <property type="term" value="F:ATP binding"/>
    <property type="evidence" value="ECO:0007669"/>
    <property type="project" value="UniProtKB-UniRule"/>
</dbReference>
<proteinExistence type="inferred from homology"/>
<evidence type="ECO:0000256" key="7">
    <source>
        <dbReference type="ARBA" id="ARBA00023116"/>
    </source>
</evidence>
<evidence type="ECO:0000313" key="12">
    <source>
        <dbReference type="Proteomes" id="UP000257815"/>
    </source>
</evidence>